<keyword evidence="4" id="KW-1185">Reference proteome</keyword>
<keyword evidence="1" id="KW-1133">Transmembrane helix</keyword>
<evidence type="ECO:0000256" key="2">
    <source>
        <dbReference type="SAM" id="SignalP"/>
    </source>
</evidence>
<dbReference type="Pfam" id="PF17175">
    <property type="entry name" value="MOLO1"/>
    <property type="match status" value="1"/>
</dbReference>
<organism evidence="3 4">
    <name type="scientific">Pinctada imbricata</name>
    <name type="common">Atlantic pearl-oyster</name>
    <name type="synonym">Pinctada martensii</name>
    <dbReference type="NCBI Taxonomy" id="66713"/>
    <lineage>
        <taxon>Eukaryota</taxon>
        <taxon>Metazoa</taxon>
        <taxon>Spiralia</taxon>
        <taxon>Lophotrochozoa</taxon>
        <taxon>Mollusca</taxon>
        <taxon>Bivalvia</taxon>
        <taxon>Autobranchia</taxon>
        <taxon>Pteriomorphia</taxon>
        <taxon>Pterioida</taxon>
        <taxon>Pterioidea</taxon>
        <taxon>Pteriidae</taxon>
        <taxon>Pinctada</taxon>
    </lineage>
</organism>
<comment type="caution">
    <text evidence="3">The sequence shown here is derived from an EMBL/GenBank/DDBJ whole genome shotgun (WGS) entry which is preliminary data.</text>
</comment>
<sequence length="352" mass="39168">MKTLLVIIVVGASFCGSQQYDACSDPTQEFQGYTYTTDAATGDKIWSHCGFPNPMFDYSRCGLSYTSGNHYICDPDSLISNQVEAVDLALQMIETNTSTVCYGADDSKESYRVGVALINRIRIPDVSSGTTCINTCGEIHPEMNTTARSPTQGEKELIMKNFVDYLRTGWAMGSCGNDVVIFYSQELDMVEVSVGYKASSLVTDSIISYIKSTFITYKNNGRTADGLLIIAEKLRTTLRSITPAHILLILNMVAIVILTAFLVFFLHFRSVEFNAWGREGPWKLVDYAFYFLSGVWLVDGLLFSVIYISNKAPYLAVLFSGVMALVCIILYIFEEQVFTTYSNSGSYNFTRS</sequence>
<dbReference type="PANTHER" id="PTHR33748">
    <property type="entry name" value="PROTEIN CBG04600"/>
    <property type="match status" value="1"/>
</dbReference>
<evidence type="ECO:0000313" key="3">
    <source>
        <dbReference type="EMBL" id="KAK3082828.1"/>
    </source>
</evidence>
<dbReference type="Proteomes" id="UP001186944">
    <property type="component" value="Unassembled WGS sequence"/>
</dbReference>
<gene>
    <name evidence="3" type="ORF">FSP39_006565</name>
</gene>
<dbReference type="InterPro" id="IPR033438">
    <property type="entry name" value="MOLO1"/>
</dbReference>
<feature type="chain" id="PRO_5041694012" evidence="2">
    <location>
        <begin position="20"/>
        <end position="352"/>
    </location>
</feature>
<keyword evidence="1" id="KW-0472">Membrane</keyword>
<feature type="transmembrane region" description="Helical" evidence="1">
    <location>
        <begin position="287"/>
        <end position="308"/>
    </location>
</feature>
<evidence type="ECO:0000313" key="4">
    <source>
        <dbReference type="Proteomes" id="UP001186944"/>
    </source>
</evidence>
<keyword evidence="1" id="KW-0812">Transmembrane</keyword>
<keyword evidence="2" id="KW-0732">Signal</keyword>
<accession>A0AA88XDQ7</accession>
<dbReference type="AlphaFoldDB" id="A0AA88XDQ7"/>
<feature type="transmembrane region" description="Helical" evidence="1">
    <location>
        <begin position="244"/>
        <end position="266"/>
    </location>
</feature>
<dbReference type="EMBL" id="VSWD01000014">
    <property type="protein sequence ID" value="KAK3082828.1"/>
    <property type="molecule type" value="Genomic_DNA"/>
</dbReference>
<proteinExistence type="predicted"/>
<name>A0AA88XDQ7_PINIB</name>
<feature type="transmembrane region" description="Helical" evidence="1">
    <location>
        <begin position="314"/>
        <end position="333"/>
    </location>
</feature>
<dbReference type="Gene3D" id="3.10.310.50">
    <property type="match status" value="1"/>
</dbReference>
<evidence type="ECO:0000256" key="1">
    <source>
        <dbReference type="SAM" id="Phobius"/>
    </source>
</evidence>
<protein>
    <submittedName>
        <fullName evidence="3">Uncharacterized protein</fullName>
    </submittedName>
</protein>
<feature type="signal peptide" evidence="2">
    <location>
        <begin position="1"/>
        <end position="19"/>
    </location>
</feature>
<dbReference type="GO" id="GO:0005892">
    <property type="term" value="C:acetylcholine-gated channel complex"/>
    <property type="evidence" value="ECO:0007669"/>
    <property type="project" value="InterPro"/>
</dbReference>
<reference evidence="3" key="1">
    <citation type="submission" date="2019-08" db="EMBL/GenBank/DDBJ databases">
        <title>The improved chromosome-level genome for the pearl oyster Pinctada fucata martensii using PacBio sequencing and Hi-C.</title>
        <authorList>
            <person name="Zheng Z."/>
        </authorList>
    </citation>
    <scope>NUCLEOTIDE SEQUENCE</scope>
    <source>
        <strain evidence="3">ZZ-2019</strain>
        <tissue evidence="3">Adductor muscle</tissue>
    </source>
</reference>
<dbReference type="PANTHER" id="PTHR33748:SF5">
    <property type="entry name" value="GROUND-LIKE DOMAIN-CONTAINING PROTEIN"/>
    <property type="match status" value="1"/>
</dbReference>